<comment type="cofactor">
    <cofactor evidence="2">
        <name>Mg(2+)</name>
        <dbReference type="ChEBI" id="CHEBI:18420"/>
    </cofactor>
</comment>
<sequence>MPQPVFPRHAASLILWRRRTGGETEILMGLRHAGLRFMPGHLVFPGGRVDLADRRAPVARDLRPDTRAALQRAAPPPLARALAVAAARELEEETGLTLAPQGGTAPALDVLSYVCRAVTPATQRIRFNARFLAAPAEAARGRLSGSGELERLDWFTLQEATAAPLAGITARVLEQFGSMMALPEAARNARPLVCFHGLDRPRAERD</sequence>
<dbReference type="Pfam" id="PF00293">
    <property type="entry name" value="NUDIX"/>
    <property type="match status" value="1"/>
</dbReference>
<evidence type="ECO:0000256" key="3">
    <source>
        <dbReference type="ARBA" id="ARBA00022723"/>
    </source>
</evidence>
<protein>
    <submittedName>
        <fullName evidence="8">NUDIX domain-containing protein</fullName>
    </submittedName>
</protein>
<keyword evidence="5" id="KW-0460">Magnesium</keyword>
<dbReference type="Proteomes" id="UP001518989">
    <property type="component" value="Unassembled WGS sequence"/>
</dbReference>
<evidence type="ECO:0000256" key="4">
    <source>
        <dbReference type="ARBA" id="ARBA00022801"/>
    </source>
</evidence>
<proteinExistence type="predicted"/>
<evidence type="ECO:0000256" key="6">
    <source>
        <dbReference type="ARBA" id="ARBA00023211"/>
    </source>
</evidence>
<dbReference type="Gene3D" id="3.90.79.10">
    <property type="entry name" value="Nucleoside Triphosphate Pyrophosphohydrolase"/>
    <property type="match status" value="2"/>
</dbReference>
<dbReference type="InterPro" id="IPR015797">
    <property type="entry name" value="NUDIX_hydrolase-like_dom_sf"/>
</dbReference>
<comment type="caution">
    <text evidence="8">The sequence shown here is derived from an EMBL/GenBank/DDBJ whole genome shotgun (WGS) entry which is preliminary data.</text>
</comment>
<dbReference type="PANTHER" id="PTHR12318:SF0">
    <property type="entry name" value="ACYL-COENZYME A DIPHOSPHATASE NUDT19"/>
    <property type="match status" value="1"/>
</dbReference>
<dbReference type="PANTHER" id="PTHR12318">
    <property type="entry name" value="TESTOSTERONE-REGULATED PROTEIN RP2"/>
    <property type="match status" value="1"/>
</dbReference>
<evidence type="ECO:0000259" key="7">
    <source>
        <dbReference type="PROSITE" id="PS51462"/>
    </source>
</evidence>
<dbReference type="PROSITE" id="PS51462">
    <property type="entry name" value="NUDIX"/>
    <property type="match status" value="1"/>
</dbReference>
<dbReference type="CDD" id="cd18870">
    <property type="entry name" value="NUDIX_AcylCoAdiphos_Nudt19"/>
    <property type="match status" value="1"/>
</dbReference>
<keyword evidence="4" id="KW-0378">Hydrolase</keyword>
<name>A0ABS3KUK4_9PROT</name>
<evidence type="ECO:0000256" key="1">
    <source>
        <dbReference type="ARBA" id="ARBA00001936"/>
    </source>
</evidence>
<feature type="domain" description="Nudix hydrolase" evidence="7">
    <location>
        <begin position="7"/>
        <end position="177"/>
    </location>
</feature>
<dbReference type="SUPFAM" id="SSF55811">
    <property type="entry name" value="Nudix"/>
    <property type="match status" value="1"/>
</dbReference>
<evidence type="ECO:0000313" key="9">
    <source>
        <dbReference type="Proteomes" id="UP001518989"/>
    </source>
</evidence>
<reference evidence="8 9" key="1">
    <citation type="submission" date="2020-09" db="EMBL/GenBank/DDBJ databases">
        <title>Roseomonas.</title>
        <authorList>
            <person name="Zhu W."/>
        </authorList>
    </citation>
    <scope>NUCLEOTIDE SEQUENCE [LARGE SCALE GENOMIC DNA]</scope>
    <source>
        <strain evidence="8 9">573</strain>
    </source>
</reference>
<keyword evidence="3" id="KW-0479">Metal-binding</keyword>
<accession>A0ABS3KUK4</accession>
<organism evidence="8 9">
    <name type="scientific">Roseomonas haemaphysalidis</name>
    <dbReference type="NCBI Taxonomy" id="2768162"/>
    <lineage>
        <taxon>Bacteria</taxon>
        <taxon>Pseudomonadati</taxon>
        <taxon>Pseudomonadota</taxon>
        <taxon>Alphaproteobacteria</taxon>
        <taxon>Acetobacterales</taxon>
        <taxon>Roseomonadaceae</taxon>
        <taxon>Roseomonas</taxon>
    </lineage>
</organism>
<evidence type="ECO:0000313" key="8">
    <source>
        <dbReference type="EMBL" id="MBO1081109.1"/>
    </source>
</evidence>
<keyword evidence="9" id="KW-1185">Reference proteome</keyword>
<keyword evidence="6" id="KW-0464">Manganese</keyword>
<evidence type="ECO:0000256" key="5">
    <source>
        <dbReference type="ARBA" id="ARBA00022842"/>
    </source>
</evidence>
<dbReference type="InterPro" id="IPR000086">
    <property type="entry name" value="NUDIX_hydrolase_dom"/>
</dbReference>
<gene>
    <name evidence="8" type="ORF">IAI61_18885</name>
</gene>
<dbReference type="InterPro" id="IPR039121">
    <property type="entry name" value="NUDT19"/>
</dbReference>
<dbReference type="RefSeq" id="WP_207419286.1">
    <property type="nucleotide sequence ID" value="NZ_CP061177.1"/>
</dbReference>
<comment type="cofactor">
    <cofactor evidence="1">
        <name>Mn(2+)</name>
        <dbReference type="ChEBI" id="CHEBI:29035"/>
    </cofactor>
</comment>
<dbReference type="EMBL" id="JACTNG010000012">
    <property type="protein sequence ID" value="MBO1081109.1"/>
    <property type="molecule type" value="Genomic_DNA"/>
</dbReference>
<evidence type="ECO:0000256" key="2">
    <source>
        <dbReference type="ARBA" id="ARBA00001946"/>
    </source>
</evidence>